<dbReference type="GO" id="GO:0042144">
    <property type="term" value="P:vacuole fusion, non-autophagic"/>
    <property type="evidence" value="ECO:0007669"/>
    <property type="project" value="TreeGrafter"/>
</dbReference>
<accession>A0A0L0N997</accession>
<sequence>MIPTRAGLRARTVLSHHHHHRQHQHHRHRQLLQHHPYPRHHSQKRRFSPSATANMPSYIVTCNDDATPEQIAAAKKHAVDQGGRIGHEYSLIKGFSVEFDKDSITTLESHEHVKAVERDGVMTTQ</sequence>
<gene>
    <name evidence="3" type="ORF">TOPH_05036</name>
</gene>
<evidence type="ECO:0000313" key="4">
    <source>
        <dbReference type="Proteomes" id="UP000036947"/>
    </source>
</evidence>
<comment type="similarity">
    <text evidence="1">Belongs to the protease inhibitor I9 family.</text>
</comment>
<dbReference type="GO" id="GO:0004866">
    <property type="term" value="F:endopeptidase inhibitor activity"/>
    <property type="evidence" value="ECO:0007669"/>
    <property type="project" value="TreeGrafter"/>
</dbReference>
<dbReference type="SUPFAM" id="SSF54897">
    <property type="entry name" value="Protease propeptides/inhibitors"/>
    <property type="match status" value="1"/>
</dbReference>
<proteinExistence type="inferred from homology"/>
<dbReference type="STRING" id="1163406.A0A0L0N997"/>
<keyword evidence="4" id="KW-1185">Reference proteome</keyword>
<evidence type="ECO:0000313" key="3">
    <source>
        <dbReference type="EMBL" id="KND90365.1"/>
    </source>
</evidence>
<dbReference type="EMBL" id="LFRF01000013">
    <property type="protein sequence ID" value="KND90365.1"/>
    <property type="molecule type" value="Genomic_DNA"/>
</dbReference>
<evidence type="ECO:0000259" key="2">
    <source>
        <dbReference type="Pfam" id="PF05922"/>
    </source>
</evidence>
<dbReference type="Proteomes" id="UP000036947">
    <property type="component" value="Unassembled WGS sequence"/>
</dbReference>
<comment type="caution">
    <text evidence="3">The sequence shown here is derived from an EMBL/GenBank/DDBJ whole genome shotgun (WGS) entry which is preliminary data.</text>
</comment>
<dbReference type="PANTHER" id="PTHR28288:SF2">
    <property type="entry name" value="PROTEASE B INHIBITOR 2"/>
    <property type="match status" value="1"/>
</dbReference>
<evidence type="ECO:0000256" key="1">
    <source>
        <dbReference type="ARBA" id="ARBA00038069"/>
    </source>
</evidence>
<name>A0A0L0N997_TOLOC</name>
<dbReference type="Pfam" id="PF05922">
    <property type="entry name" value="Inhibitor_I9"/>
    <property type="match status" value="1"/>
</dbReference>
<feature type="domain" description="Inhibitor I9" evidence="2">
    <location>
        <begin position="57"/>
        <end position="124"/>
    </location>
</feature>
<dbReference type="OrthoDB" id="5518345at2759"/>
<protein>
    <recommendedName>
        <fullName evidence="2">Inhibitor I9 domain-containing protein</fullName>
    </recommendedName>
</protein>
<dbReference type="AlphaFoldDB" id="A0A0L0N997"/>
<dbReference type="FunFam" id="3.30.70.80:FF:000005">
    <property type="entry name" value="Proteinase inhibitor I2B"/>
    <property type="match status" value="1"/>
</dbReference>
<dbReference type="Gene3D" id="3.30.70.80">
    <property type="entry name" value="Peptidase S8 propeptide/proteinase inhibitor I9"/>
    <property type="match status" value="1"/>
</dbReference>
<dbReference type="InterPro" id="IPR052471">
    <property type="entry name" value="PBI_I9"/>
</dbReference>
<dbReference type="InterPro" id="IPR037045">
    <property type="entry name" value="S8pro/Inhibitor_I9_sf"/>
</dbReference>
<reference evidence="3 4" key="1">
    <citation type="journal article" date="2015" name="BMC Genomics">
        <title>The genome of the truffle-parasite Tolypocladium ophioglossoides and the evolution of antifungal peptaibiotics.</title>
        <authorList>
            <person name="Quandt C.A."/>
            <person name="Bushley K.E."/>
            <person name="Spatafora J.W."/>
        </authorList>
    </citation>
    <scope>NUCLEOTIDE SEQUENCE [LARGE SCALE GENOMIC DNA]</scope>
    <source>
        <strain evidence="3 4">CBS 100239</strain>
    </source>
</reference>
<dbReference type="InterPro" id="IPR010259">
    <property type="entry name" value="S8pro/Inhibitor_I9"/>
</dbReference>
<organism evidence="3 4">
    <name type="scientific">Tolypocladium ophioglossoides (strain CBS 100239)</name>
    <name type="common">Snaketongue truffleclub</name>
    <name type="synonym">Elaphocordyceps ophioglossoides</name>
    <dbReference type="NCBI Taxonomy" id="1163406"/>
    <lineage>
        <taxon>Eukaryota</taxon>
        <taxon>Fungi</taxon>
        <taxon>Dikarya</taxon>
        <taxon>Ascomycota</taxon>
        <taxon>Pezizomycotina</taxon>
        <taxon>Sordariomycetes</taxon>
        <taxon>Hypocreomycetidae</taxon>
        <taxon>Hypocreales</taxon>
        <taxon>Ophiocordycipitaceae</taxon>
        <taxon>Tolypocladium</taxon>
    </lineage>
</organism>
<dbReference type="PANTHER" id="PTHR28288">
    <property type="entry name" value="PROTEASE B INHIBITOR 2"/>
    <property type="match status" value="1"/>
</dbReference>